<dbReference type="PANTHER" id="PTHR42811">
    <property type="entry name" value="SERINE ACETYLTRANSFERASE"/>
    <property type="match status" value="1"/>
</dbReference>
<evidence type="ECO:0000256" key="6">
    <source>
        <dbReference type="ARBA" id="ARBA00022679"/>
    </source>
</evidence>
<dbReference type="Gene3D" id="2.160.10.10">
    <property type="entry name" value="Hexapeptide repeat proteins"/>
    <property type="match status" value="1"/>
</dbReference>
<dbReference type="AlphaFoldDB" id="A0A9W4H229"/>
<dbReference type="InterPro" id="IPR042122">
    <property type="entry name" value="Ser_AcTrfase_N_sf"/>
</dbReference>
<comment type="similarity">
    <text evidence="2 10">Belongs to the transferase hexapeptide repeat family.</text>
</comment>
<evidence type="ECO:0000313" key="11">
    <source>
        <dbReference type="EMBL" id="CAG7644940.1"/>
    </source>
</evidence>
<evidence type="ECO:0000256" key="1">
    <source>
        <dbReference type="ARBA" id="ARBA00004876"/>
    </source>
</evidence>
<dbReference type="InterPro" id="IPR011004">
    <property type="entry name" value="Trimer_LpxA-like_sf"/>
</dbReference>
<evidence type="ECO:0000256" key="9">
    <source>
        <dbReference type="ARBA" id="ARBA00049486"/>
    </source>
</evidence>
<evidence type="ECO:0000256" key="5">
    <source>
        <dbReference type="ARBA" id="ARBA00022605"/>
    </source>
</evidence>
<comment type="caution">
    <text evidence="11">The sequence shown here is derived from an EMBL/GenBank/DDBJ whole genome shotgun (WGS) entry which is preliminary data.</text>
</comment>
<dbReference type="Pfam" id="PF00132">
    <property type="entry name" value="Hexapep"/>
    <property type="match status" value="1"/>
</dbReference>
<evidence type="ECO:0000313" key="12">
    <source>
        <dbReference type="Proteomes" id="UP001153328"/>
    </source>
</evidence>
<dbReference type="SUPFAM" id="SSF51161">
    <property type="entry name" value="Trimeric LpxA-like enzymes"/>
    <property type="match status" value="1"/>
</dbReference>
<name>A0A9W4H229_9ACTN</name>
<accession>A0A9W4H229</accession>
<dbReference type="Gene3D" id="1.10.3130.10">
    <property type="entry name" value="serine acetyltransferase, domain 1"/>
    <property type="match status" value="1"/>
</dbReference>
<dbReference type="Proteomes" id="UP001153328">
    <property type="component" value="Unassembled WGS sequence"/>
</dbReference>
<dbReference type="InterPro" id="IPR001451">
    <property type="entry name" value="Hexapep"/>
</dbReference>
<proteinExistence type="inferred from homology"/>
<evidence type="ECO:0000256" key="4">
    <source>
        <dbReference type="ARBA" id="ARBA00018522"/>
    </source>
</evidence>
<comment type="pathway">
    <text evidence="1">Amino-acid biosynthesis; L-cysteine biosynthesis; L-cysteine from L-serine: step 1/2.</text>
</comment>
<dbReference type="InterPro" id="IPR053376">
    <property type="entry name" value="Serine_acetyltransferase"/>
</dbReference>
<evidence type="ECO:0000256" key="10">
    <source>
        <dbReference type="PIRNR" id="PIRNR000441"/>
    </source>
</evidence>
<dbReference type="GO" id="GO:0009001">
    <property type="term" value="F:serine O-acetyltransferase activity"/>
    <property type="evidence" value="ECO:0007669"/>
    <property type="project" value="UniProtKB-EC"/>
</dbReference>
<reference evidence="11" key="1">
    <citation type="submission" date="2021-06" db="EMBL/GenBank/DDBJ databases">
        <authorList>
            <person name="Arsene-Ploetze F."/>
        </authorList>
    </citation>
    <scope>NUCLEOTIDE SEQUENCE</scope>
    <source>
        <strain evidence="11">SBRY1</strain>
    </source>
</reference>
<keyword evidence="12" id="KW-1185">Reference proteome</keyword>
<gene>
    <name evidence="11" type="ORF">SBRY_40028</name>
</gene>
<dbReference type="GO" id="GO:0005737">
    <property type="term" value="C:cytoplasm"/>
    <property type="evidence" value="ECO:0007669"/>
    <property type="project" value="InterPro"/>
</dbReference>
<protein>
    <recommendedName>
        <fullName evidence="4 10">Serine acetyltransferase</fullName>
        <ecNumber evidence="3 10">2.3.1.30</ecNumber>
    </recommendedName>
</protein>
<evidence type="ECO:0000256" key="8">
    <source>
        <dbReference type="ARBA" id="ARBA00023315"/>
    </source>
</evidence>
<evidence type="ECO:0000256" key="2">
    <source>
        <dbReference type="ARBA" id="ARBA00007274"/>
    </source>
</evidence>
<evidence type="ECO:0000256" key="7">
    <source>
        <dbReference type="ARBA" id="ARBA00023192"/>
    </source>
</evidence>
<evidence type="ECO:0000256" key="3">
    <source>
        <dbReference type="ARBA" id="ARBA00013266"/>
    </source>
</evidence>
<dbReference type="RefSeq" id="WP_307793989.1">
    <property type="nucleotide sequence ID" value="NZ_CAJVAX010000018.1"/>
</dbReference>
<sequence length="181" mass="19694">MLFGTIREDLRVVRERDPAARSTLEALLAAHLPAIWLHRPAHRLYLRGLRVPARLVTLIGRRCSGGVDIHPGARIGRRLFVDHGCSVVIGEQAVLGDDVTIFQQVTIGAVGWWRDNRLPVGERRHPIIGDRVVIGAGATILGRIEVGDDCVIGAHALVLTDVPPKSVVRAPASVTTARTRI</sequence>
<organism evidence="11 12">
    <name type="scientific">Actinacidiphila bryophytorum</name>
    <dbReference type="NCBI Taxonomy" id="1436133"/>
    <lineage>
        <taxon>Bacteria</taxon>
        <taxon>Bacillati</taxon>
        <taxon>Actinomycetota</taxon>
        <taxon>Actinomycetes</taxon>
        <taxon>Kitasatosporales</taxon>
        <taxon>Streptomycetaceae</taxon>
        <taxon>Actinacidiphila</taxon>
    </lineage>
</organism>
<keyword evidence="5" id="KW-0028">Amino-acid biosynthesis</keyword>
<comment type="catalytic activity">
    <reaction evidence="9 10">
        <text>L-serine + acetyl-CoA = O-acetyl-L-serine + CoA</text>
        <dbReference type="Rhea" id="RHEA:24560"/>
        <dbReference type="ChEBI" id="CHEBI:33384"/>
        <dbReference type="ChEBI" id="CHEBI:57287"/>
        <dbReference type="ChEBI" id="CHEBI:57288"/>
        <dbReference type="ChEBI" id="CHEBI:58340"/>
        <dbReference type="EC" id="2.3.1.30"/>
    </reaction>
</comment>
<dbReference type="EC" id="2.3.1.30" evidence="3 10"/>
<keyword evidence="6 10" id="KW-0808">Transferase</keyword>
<keyword evidence="7" id="KW-0198">Cysteine biosynthesis</keyword>
<dbReference type="PIRSF" id="PIRSF000441">
    <property type="entry name" value="CysE"/>
    <property type="match status" value="1"/>
</dbReference>
<dbReference type="GO" id="GO:0006535">
    <property type="term" value="P:cysteine biosynthetic process from serine"/>
    <property type="evidence" value="ECO:0007669"/>
    <property type="project" value="InterPro"/>
</dbReference>
<dbReference type="InterPro" id="IPR005881">
    <property type="entry name" value="Ser_O-AcTrfase"/>
</dbReference>
<dbReference type="CDD" id="cd03354">
    <property type="entry name" value="LbH_SAT"/>
    <property type="match status" value="1"/>
</dbReference>
<keyword evidence="8 10" id="KW-0012">Acyltransferase</keyword>
<dbReference type="InterPro" id="IPR045304">
    <property type="entry name" value="LbH_SAT"/>
</dbReference>
<dbReference type="EMBL" id="CAJVAX010000018">
    <property type="protein sequence ID" value="CAG7644940.1"/>
    <property type="molecule type" value="Genomic_DNA"/>
</dbReference>
<dbReference type="NCBIfam" id="NF041874">
    <property type="entry name" value="EPS_EpsC"/>
    <property type="match status" value="1"/>
</dbReference>